<organism evidence="3 4">
    <name type="scientific">Taphrina deformans (strain PYCC 5710 / ATCC 11124 / CBS 356.35 / IMI 108563 / JCM 9778 / NBRC 8474)</name>
    <name type="common">Peach leaf curl fungus</name>
    <name type="synonym">Lalaria deformans</name>
    <dbReference type="NCBI Taxonomy" id="1097556"/>
    <lineage>
        <taxon>Eukaryota</taxon>
        <taxon>Fungi</taxon>
        <taxon>Dikarya</taxon>
        <taxon>Ascomycota</taxon>
        <taxon>Taphrinomycotina</taxon>
        <taxon>Taphrinomycetes</taxon>
        <taxon>Taphrinales</taxon>
        <taxon>Taphrinaceae</taxon>
        <taxon>Taphrina</taxon>
    </lineage>
</organism>
<dbReference type="AlphaFoldDB" id="R4X7E8"/>
<dbReference type="InterPro" id="IPR007991">
    <property type="entry name" value="RNA_pol_I_trans_ini_fac_RRN3"/>
</dbReference>
<accession>R4X7E8</accession>
<dbReference type="PANTHER" id="PTHR12790:SF0">
    <property type="entry name" value="RNA POLYMERASE I-SPECIFIC TRANSCRIPTION INITIATION FACTOR RRN3-RELATED"/>
    <property type="match status" value="1"/>
</dbReference>
<sequence>MVSVSVPQSRPGFEQKEMSPVSTSPQILRQFANDVVKEAFRQRAAGNNTRFEDLRRGFASKPSASDATSSAQLEHLLVALTQQISLMDAGSIALVKTIVAMNWLGRSDSFVQVYTRFLGSLVSSHAEYSTLIIRMLVQHLALVHQSIGRLPNHRIVDRDQIYSRVHAAMCSVLDLVPFARENLVPIIVSEFPHKSEKVLAQTTYVENVLQITRYVPSIEGAILGVIIDKIISIDVEIQVDLEDLESEEGEDVTDGADLGNDEDVSGSEDHNVGEEYDDDEIVMEDVEAPSMTVQVINENIRKLDSVITILMEHLNRTFRDLPVFPARSSPNTRFAIAETTFESLLRALDHTILKTYQSKYTQFILFWAAQTHRDFTDQFLGVILERALDHSRPSTHRMIAASYIGSFTARASTLDRAIVRTLTTMLAGWVNGFLDAKEGDQSNARDAVKKYGVFYAMIQALFYIFCFRWRELVGVKDSDSNEPLSAGVSWLPGLQRTIERAIYHRTINPLKYCNSTIITQFAKVSHHLDFVFCGTIIESNKRTSQHGVGEIDSYFPFDPYELRRSRHYIDGVYSQWQPLTSDEGEEFEDDSDVES</sequence>
<feature type="region of interest" description="Disordered" evidence="2">
    <location>
        <begin position="245"/>
        <end position="273"/>
    </location>
</feature>
<gene>
    <name evidence="3" type="ORF">TAPDE_000689</name>
</gene>
<evidence type="ECO:0000256" key="2">
    <source>
        <dbReference type="SAM" id="MobiDB-lite"/>
    </source>
</evidence>
<comment type="similarity">
    <text evidence="1">Belongs to the RRN3 family.</text>
</comment>
<dbReference type="VEuPathDB" id="FungiDB:TAPDE_000689"/>
<name>R4X7E8_TAPDE</name>
<dbReference type="Pfam" id="PF05327">
    <property type="entry name" value="RRN3"/>
    <property type="match status" value="1"/>
</dbReference>
<evidence type="ECO:0000256" key="1">
    <source>
        <dbReference type="ARBA" id="ARBA00010098"/>
    </source>
</evidence>
<feature type="compositionally biased region" description="Acidic residues" evidence="2">
    <location>
        <begin position="245"/>
        <end position="266"/>
    </location>
</feature>
<keyword evidence="3" id="KW-0396">Initiation factor</keyword>
<keyword evidence="3" id="KW-0648">Protein biosynthesis</keyword>
<evidence type="ECO:0000313" key="4">
    <source>
        <dbReference type="Proteomes" id="UP000013776"/>
    </source>
</evidence>
<comment type="caution">
    <text evidence="3">The sequence shown here is derived from an EMBL/GenBank/DDBJ whole genome shotgun (WGS) entry which is preliminary data.</text>
</comment>
<dbReference type="GO" id="GO:0006361">
    <property type="term" value="P:transcription initiation at RNA polymerase I promoter"/>
    <property type="evidence" value="ECO:0007669"/>
    <property type="project" value="InterPro"/>
</dbReference>
<dbReference type="GO" id="GO:0001042">
    <property type="term" value="F:RNA polymerase I core binding"/>
    <property type="evidence" value="ECO:0007669"/>
    <property type="project" value="TreeGrafter"/>
</dbReference>
<evidence type="ECO:0000313" key="3">
    <source>
        <dbReference type="EMBL" id="CCG81013.1"/>
    </source>
</evidence>
<feature type="region of interest" description="Disordered" evidence="2">
    <location>
        <begin position="1"/>
        <end position="20"/>
    </location>
</feature>
<dbReference type="Proteomes" id="UP000013776">
    <property type="component" value="Unassembled WGS sequence"/>
</dbReference>
<dbReference type="EMBL" id="CAHR02000022">
    <property type="protein sequence ID" value="CCG81013.1"/>
    <property type="molecule type" value="Genomic_DNA"/>
</dbReference>
<reference evidence="3 4" key="1">
    <citation type="journal article" date="2013" name="MBio">
        <title>Genome sequencing of the plant pathogen Taphrina deformans, the causal agent of peach leaf curl.</title>
        <authorList>
            <person name="Cisse O.H."/>
            <person name="Almeida J.M.G.C.F."/>
            <person name="Fonseca A."/>
            <person name="Kumar A.A."/>
            <person name="Salojaervi J."/>
            <person name="Overmyer K."/>
            <person name="Hauser P.M."/>
            <person name="Pagni M."/>
        </authorList>
    </citation>
    <scope>NUCLEOTIDE SEQUENCE [LARGE SCALE GENOMIC DNA]</scope>
    <source>
        <strain evidence="4">PYCC 5710 / ATCC 11124 / CBS 356.35 / IMI 108563 / JCM 9778 / NBRC 8474</strain>
    </source>
</reference>
<keyword evidence="4" id="KW-1185">Reference proteome</keyword>
<protein>
    <submittedName>
        <fullName evidence="3">RNA polymerase I-specific transcription initiation factor rrn3</fullName>
    </submittedName>
</protein>
<dbReference type="GO" id="GO:0003743">
    <property type="term" value="F:translation initiation factor activity"/>
    <property type="evidence" value="ECO:0007669"/>
    <property type="project" value="UniProtKB-KW"/>
</dbReference>
<dbReference type="STRING" id="1097556.R4X7E8"/>
<proteinExistence type="inferred from homology"/>
<dbReference type="GO" id="GO:0001181">
    <property type="term" value="F:RNA polymerase I general transcription initiation factor activity"/>
    <property type="evidence" value="ECO:0007669"/>
    <property type="project" value="InterPro"/>
</dbReference>
<dbReference type="GO" id="GO:0005634">
    <property type="term" value="C:nucleus"/>
    <property type="evidence" value="ECO:0007669"/>
    <property type="project" value="TreeGrafter"/>
</dbReference>
<dbReference type="OrthoDB" id="26970at2759"/>
<dbReference type="eggNOG" id="KOG2434">
    <property type="taxonomic scope" value="Eukaryota"/>
</dbReference>
<dbReference type="PANTHER" id="PTHR12790">
    <property type="entry name" value="TRANSCRIPTION INITIATION FACTOR IA RRN3"/>
    <property type="match status" value="1"/>
</dbReference>